<reference evidence="2" key="2">
    <citation type="journal article" date="2023" name="BMC Genomics">
        <title>Pest status, molecular evolution, and epigenetic factors derived from the genome assembly of Frankliniella fusca, a thysanopteran phytovirus vector.</title>
        <authorList>
            <person name="Catto M.A."/>
            <person name="Labadie P.E."/>
            <person name="Jacobson A.L."/>
            <person name="Kennedy G.G."/>
            <person name="Srinivasan R."/>
            <person name="Hunt B.G."/>
        </authorList>
    </citation>
    <scope>NUCLEOTIDE SEQUENCE</scope>
    <source>
        <strain evidence="2">PL_HMW_Pooled</strain>
    </source>
</reference>
<evidence type="ECO:0000313" key="3">
    <source>
        <dbReference type="Proteomes" id="UP001219518"/>
    </source>
</evidence>
<feature type="region of interest" description="Disordered" evidence="1">
    <location>
        <begin position="443"/>
        <end position="466"/>
    </location>
</feature>
<name>A0AAE1HN30_9NEOP</name>
<dbReference type="EMBL" id="JAHWGI010001167">
    <property type="protein sequence ID" value="KAK3924173.1"/>
    <property type="molecule type" value="Genomic_DNA"/>
</dbReference>
<comment type="caution">
    <text evidence="2">The sequence shown here is derived from an EMBL/GenBank/DDBJ whole genome shotgun (WGS) entry which is preliminary data.</text>
</comment>
<gene>
    <name evidence="2" type="ORF">KUF71_012257</name>
</gene>
<accession>A0AAE1HN30</accession>
<feature type="region of interest" description="Disordered" evidence="1">
    <location>
        <begin position="55"/>
        <end position="77"/>
    </location>
</feature>
<proteinExistence type="predicted"/>
<dbReference type="Proteomes" id="UP001219518">
    <property type="component" value="Unassembled WGS sequence"/>
</dbReference>
<keyword evidence="3" id="KW-1185">Reference proteome</keyword>
<dbReference type="AlphaFoldDB" id="A0AAE1HN30"/>
<reference evidence="2" key="1">
    <citation type="submission" date="2021-07" db="EMBL/GenBank/DDBJ databases">
        <authorList>
            <person name="Catto M.A."/>
            <person name="Jacobson A."/>
            <person name="Kennedy G."/>
            <person name="Labadie P."/>
            <person name="Hunt B.G."/>
            <person name="Srinivasan R."/>
        </authorList>
    </citation>
    <scope>NUCLEOTIDE SEQUENCE</scope>
    <source>
        <strain evidence="2">PL_HMW_Pooled</strain>
        <tissue evidence="2">Head</tissue>
    </source>
</reference>
<feature type="compositionally biased region" description="Basic residues" evidence="1">
    <location>
        <begin position="449"/>
        <end position="466"/>
    </location>
</feature>
<evidence type="ECO:0000313" key="2">
    <source>
        <dbReference type="EMBL" id="KAK3924173.1"/>
    </source>
</evidence>
<sequence>MDAFDIGKLESFKYADLVKLAKENGVYRRYAPKAELVEKLMALCERPIETLSDVSMPTFTDDETDSEKSTQGIENTSPVKEDIKQNLTRRRGEENTKKKVKVVTLSPRSPLLEKERYLNNSSVAPENEASVILSSNVCDSQPMRRSLAGPAKSTVGRAKRGKLLKNCEIEKKQDASPEPTARRMTRQNTFDIDTAQPFQSHRKKRGGTFAVQDSEEGKECHQTSSKCSVKREGTFEVDHTENKKITQSSSRPHKLRRESTFEVQDIIKPTRSVSLRREGTFELEDTQNLQNDVQKTKPKREGTFEVEPKATSEVKKLANYISETKKTTRGSLGTPLQSKRLSAATPMSVKTSFGATRLNITSHSRAQELVSSGKRLSGSKLKIPSVINEIHRKKAEVSAQKRAGTSAGYKPIQARKVPDFSAIHNRIFDKMESIADSIQKVKDKAFSSQKHHPVKSGKKSPPKAKAVRKLLSPKIGKTKLSSPKPLYHSTASAFASKVVSIQKRPSTGSSIPGVSKLLSPKPVFNPKSNGVSTKFGFAKVEPTRKEVLKASVMERKPMKRHSPMSKAKQALNTVRLNKRFELQMKHRIAQQANQN</sequence>
<organism evidence="2 3">
    <name type="scientific">Frankliniella fusca</name>
    <dbReference type="NCBI Taxonomy" id="407009"/>
    <lineage>
        <taxon>Eukaryota</taxon>
        <taxon>Metazoa</taxon>
        <taxon>Ecdysozoa</taxon>
        <taxon>Arthropoda</taxon>
        <taxon>Hexapoda</taxon>
        <taxon>Insecta</taxon>
        <taxon>Pterygota</taxon>
        <taxon>Neoptera</taxon>
        <taxon>Paraneoptera</taxon>
        <taxon>Thysanoptera</taxon>
        <taxon>Terebrantia</taxon>
        <taxon>Thripoidea</taxon>
        <taxon>Thripidae</taxon>
        <taxon>Frankliniella</taxon>
    </lineage>
</organism>
<feature type="region of interest" description="Disordered" evidence="1">
    <location>
        <begin position="238"/>
        <end position="259"/>
    </location>
</feature>
<protein>
    <recommendedName>
        <fullName evidence="4">Nucleolar and spindle-associated protein 1</fullName>
    </recommendedName>
</protein>
<evidence type="ECO:0000256" key="1">
    <source>
        <dbReference type="SAM" id="MobiDB-lite"/>
    </source>
</evidence>
<evidence type="ECO:0008006" key="4">
    <source>
        <dbReference type="Google" id="ProtNLM"/>
    </source>
</evidence>